<reference evidence="7 8" key="1">
    <citation type="journal article" date="1998" name="Science">
        <title>Genome sequence of the nematode C. elegans: a platform for investigating biology.</title>
        <authorList>
            <consortium name="The C. elegans sequencing consortium"/>
            <person name="Sulson J.E."/>
            <person name="Waterston R."/>
        </authorList>
    </citation>
    <scope>NUCLEOTIDE SEQUENCE [LARGE SCALE GENOMIC DNA]</scope>
    <source>
        <strain evidence="7 8">Bristol N2</strain>
    </source>
</reference>
<protein>
    <recommendedName>
        <fullName evidence="4">Carboxylic ester hydrolase</fullName>
        <ecNumber evidence="4">3.1.1.-</ecNumber>
    </recommendedName>
</protein>
<dbReference type="Pfam" id="PF00135">
    <property type="entry name" value="COesterase"/>
    <property type="match status" value="1"/>
</dbReference>
<dbReference type="AGR" id="WB:WBGene00007691"/>
<dbReference type="Proteomes" id="UP000001940">
    <property type="component" value="Chromosome X"/>
</dbReference>
<dbReference type="PIR" id="T19410">
    <property type="entry name" value="T19410"/>
</dbReference>
<dbReference type="OrthoDB" id="19653at2759"/>
<dbReference type="UCSC" id="C23H4.2">
    <property type="organism name" value="c. elegans"/>
</dbReference>
<feature type="signal peptide" evidence="4">
    <location>
        <begin position="1"/>
        <end position="17"/>
    </location>
</feature>
<dbReference type="KEGG" id="cel:CELE_C23H4.2"/>
<evidence type="ECO:0000256" key="2">
    <source>
        <dbReference type="ARBA" id="ARBA00022487"/>
    </source>
</evidence>
<evidence type="ECO:0000259" key="6">
    <source>
        <dbReference type="Pfam" id="PF00135"/>
    </source>
</evidence>
<evidence type="ECO:0000313" key="7">
    <source>
        <dbReference type="EMBL" id="CAB01677.3"/>
    </source>
</evidence>
<dbReference type="InterPro" id="IPR029058">
    <property type="entry name" value="AB_hydrolase_fold"/>
</dbReference>
<dbReference type="PaxDb" id="6239-C23H4.2"/>
<dbReference type="EC" id="3.1.1.-" evidence="4"/>
<name>Q93251_CAEEL</name>
<proteinExistence type="inferred from homology"/>
<dbReference type="CTD" id="182818"/>
<dbReference type="FunCoup" id="Q93251">
    <property type="interactions" value="4"/>
</dbReference>
<evidence type="ECO:0000256" key="3">
    <source>
        <dbReference type="ARBA" id="ARBA00022801"/>
    </source>
</evidence>
<dbReference type="RefSeq" id="NP_001359583.1">
    <property type="nucleotide sequence ID" value="NM_001373527.2"/>
</dbReference>
<dbReference type="InParanoid" id="Q93251"/>
<dbReference type="Bgee" id="WBGene00007691">
    <property type="expression patterns" value="Expressed in embryo and 3 other cell types or tissues"/>
</dbReference>
<evidence type="ECO:0000256" key="4">
    <source>
        <dbReference type="RuleBase" id="RU361235"/>
    </source>
</evidence>
<dbReference type="HOGENOM" id="CLU_458737_0_0_1"/>
<keyword evidence="3 4" id="KW-0378">Hydrolase</keyword>
<dbReference type="PANTHER" id="PTHR45580:SF7">
    <property type="entry name" value="CARBOXYLESTERASE TYPE B DOMAIN-CONTAINING PROTEIN-RELATED"/>
    <property type="match status" value="1"/>
</dbReference>
<evidence type="ECO:0000313" key="9">
    <source>
        <dbReference type="WormBase" id="C23H4.2"/>
    </source>
</evidence>
<organism evidence="7 8">
    <name type="scientific">Caenorhabditis elegans</name>
    <dbReference type="NCBI Taxonomy" id="6239"/>
    <lineage>
        <taxon>Eukaryota</taxon>
        <taxon>Metazoa</taxon>
        <taxon>Ecdysozoa</taxon>
        <taxon>Nematoda</taxon>
        <taxon>Chromadorea</taxon>
        <taxon>Rhabditida</taxon>
        <taxon>Rhabditina</taxon>
        <taxon>Rhabditomorpha</taxon>
        <taxon>Rhabditoidea</taxon>
        <taxon>Rhabditidae</taxon>
        <taxon>Peloderinae</taxon>
        <taxon>Caenorhabditis</taxon>
    </lineage>
</organism>
<dbReference type="AlphaFoldDB" id="Q93251"/>
<dbReference type="eggNOG" id="KOG1516">
    <property type="taxonomic scope" value="Eukaryota"/>
</dbReference>
<dbReference type="PhylomeDB" id="Q93251"/>
<dbReference type="WormBase" id="C23H4.2">
    <property type="protein sequence ID" value="CE53409"/>
    <property type="gene ID" value="WBGene00007691"/>
    <property type="gene designation" value="cest-8"/>
</dbReference>
<keyword evidence="2" id="KW-0719">Serine esterase</keyword>
<dbReference type="GO" id="GO:0052689">
    <property type="term" value="F:carboxylic ester hydrolase activity"/>
    <property type="evidence" value="ECO:0007669"/>
    <property type="project" value="UniProtKB-KW"/>
</dbReference>
<keyword evidence="8" id="KW-1185">Reference proteome</keyword>
<dbReference type="InterPro" id="IPR002018">
    <property type="entry name" value="CarbesteraseB"/>
</dbReference>
<dbReference type="STRING" id="6239.C23H4.2.1"/>
<evidence type="ECO:0000313" key="8">
    <source>
        <dbReference type="Proteomes" id="UP000001940"/>
    </source>
</evidence>
<dbReference type="InterPro" id="IPR019826">
    <property type="entry name" value="Carboxylesterase_B_AS"/>
</dbReference>
<keyword evidence="5" id="KW-0812">Transmembrane</keyword>
<sequence length="605" mass="68610">MLVSILLLCSLLYEFQTLKIINTSYGKLRGMAEWSDDANHKFTFKSVPFAKPPIGNLRFAPPQKLDHWDGILDASVYSAACMSNSTLTTQSYVNEDCLYINIFTSEKCLKSKCSVIVYFHGGAYNTESATMFSDRFILDRYVHEDVIFVIPAVRLGVFGQLYFGPNAYLTENLFMFDAILALDFVHNEISNFGGDPEKVTIMGHSSGGTLVEALGFSSMVDPELKLFQQMIMLSSTGMFGFDDLVIDNSFTIVEKLGCFNGTKEERNTVNVAETLDCMRHIDGYEILRVQQKMELMDQLSFKYLLRGAPFMLLNGNIADLKKNTSPRNAIFGTTEHEFFDVTEKYLYITVTFLDYENPVAVARNYDGRLMKNMETMITGDSAAIFVSTATCAAAMANAGADVFLFETRQSYSVHVSDMQYFIGNHCAHNRTIDIDILDSFYSKLLTNFTKHGKPSPGWDPVDPGRMNYLELKVDSKARSGPVMLEGYHAKDVSFWVGEMTEFDQNVSKMRHSEGLPPERQDTKSQRQYWNFIVYQNFDAKNQQKLVDSTHFIINTTDQAIIFRTDISILYQWWFYLIIAVCAMTIGLVILSFKKSRNGEITPLLS</sequence>
<accession>Q93251</accession>
<dbReference type="PANTHER" id="PTHR45580">
    <property type="entry name" value="PROTEIN CBG05369"/>
    <property type="match status" value="1"/>
</dbReference>
<comment type="similarity">
    <text evidence="1 4">Belongs to the type-B carboxylesterase/lipase family.</text>
</comment>
<dbReference type="GeneID" id="182818"/>
<keyword evidence="4" id="KW-0732">Signal</keyword>
<evidence type="ECO:0000256" key="5">
    <source>
        <dbReference type="SAM" id="Phobius"/>
    </source>
</evidence>
<dbReference type="PROSITE" id="PS00122">
    <property type="entry name" value="CARBOXYLESTERASE_B_1"/>
    <property type="match status" value="1"/>
</dbReference>
<keyword evidence="5" id="KW-1133">Transmembrane helix</keyword>
<dbReference type="GO" id="GO:1904070">
    <property type="term" value="P:ascaroside biosynthetic process"/>
    <property type="evidence" value="ECO:0000315"/>
    <property type="project" value="UniProtKB"/>
</dbReference>
<dbReference type="SUPFAM" id="SSF53474">
    <property type="entry name" value="alpha/beta-Hydrolases"/>
    <property type="match status" value="1"/>
</dbReference>
<feature type="chain" id="PRO_5021044195" description="Carboxylic ester hydrolase" evidence="4">
    <location>
        <begin position="18"/>
        <end position="605"/>
    </location>
</feature>
<dbReference type="EMBL" id="BX284606">
    <property type="protein sequence ID" value="CAB01677.3"/>
    <property type="molecule type" value="Genomic_DNA"/>
</dbReference>
<dbReference type="SMR" id="Q93251"/>
<evidence type="ECO:0000256" key="1">
    <source>
        <dbReference type="ARBA" id="ARBA00005964"/>
    </source>
</evidence>
<feature type="domain" description="Carboxylesterase type B" evidence="6">
    <location>
        <begin position="19"/>
        <end position="342"/>
    </location>
</feature>
<keyword evidence="5" id="KW-0472">Membrane</keyword>
<dbReference type="ESTHER" id="caeel-c23h4.2">
    <property type="family name" value="Carb_B_Nematoda"/>
</dbReference>
<gene>
    <name evidence="7 9" type="primary">cest-8</name>
    <name evidence="9" type="ORF">C23H4.2</name>
    <name evidence="7" type="ORF">CELE_C23H4.2</name>
</gene>
<feature type="transmembrane region" description="Helical" evidence="5">
    <location>
        <begin position="572"/>
        <end position="592"/>
    </location>
</feature>
<dbReference type="Gene3D" id="3.40.50.1820">
    <property type="entry name" value="alpha/beta hydrolase"/>
    <property type="match status" value="1"/>
</dbReference>